<keyword evidence="5" id="KW-0235">DNA replication</keyword>
<dbReference type="InterPro" id="IPR050238">
    <property type="entry name" value="DNA_Rep/Repair_Clamp_Loader"/>
</dbReference>
<keyword evidence="3 14" id="KW-0808">Transferase</keyword>
<dbReference type="NCBIfam" id="TIGR02397">
    <property type="entry name" value="dnaX_nterm"/>
    <property type="match status" value="1"/>
</dbReference>
<proteinExistence type="inferred from homology"/>
<evidence type="ECO:0000256" key="2">
    <source>
        <dbReference type="ARBA" id="ARBA00012417"/>
    </source>
</evidence>
<dbReference type="NCBIfam" id="NF004046">
    <property type="entry name" value="PRK05563.1"/>
    <property type="match status" value="1"/>
</dbReference>
<evidence type="ECO:0000256" key="3">
    <source>
        <dbReference type="ARBA" id="ARBA00022679"/>
    </source>
</evidence>
<feature type="compositionally biased region" description="Polar residues" evidence="12">
    <location>
        <begin position="341"/>
        <end position="352"/>
    </location>
</feature>
<dbReference type="InterPro" id="IPR027417">
    <property type="entry name" value="P-loop_NTPase"/>
</dbReference>
<dbReference type="PANTHER" id="PTHR11669">
    <property type="entry name" value="REPLICATION FACTOR C / DNA POLYMERASE III GAMMA-TAU SUBUNIT"/>
    <property type="match status" value="1"/>
</dbReference>
<evidence type="ECO:0000259" key="13">
    <source>
        <dbReference type="SMART" id="SM00382"/>
    </source>
</evidence>
<feature type="compositionally biased region" description="Basic and acidic residues" evidence="12">
    <location>
        <begin position="489"/>
        <end position="500"/>
    </location>
</feature>
<sequence>MEQLALYREWRPQTFREVIGQEHVCRTLQNAVLMERTAHAYLFCGPRGTGKTSTARILAKALNCLDIKDGEPCNNCLSCQGITDGISLNVIEMDAASHRGIEEIRDLKQKVGMAPSGGRYKVYIIDEVHMLTGEAFNALLKTLEEPPAHAVFILATTEAHKVPLTILSRCQRFDFRRLGRPVIKEHLAKVARAKDWSVEDDALELISRQVSGALRDALGLLDQAASFTRGQIRRKDIELLTGALGKGELEEIIAAVAQGDVPGLLELLDALFARGADPRQVLLQLADQVRDLIFSQDTEKKEQLFYARFLRGIALAEGEMRWSHRPDLLLELTLLRLTGAVSTSGEGPSQQGAGRGVKRQGSADLTEESRLQGSGQARQTVKRQNTTVAIEENRLQKRTRDATGQDEESRNTTGSFQESVLQKRSIDATGQVLREQATSQAVREQAASAQPSTSPVPQRNIQQEAAAPQAPSLGEKSLQQQQKAAGLEKSGETQPPEKKAIRQQKGAVPMKTKEMPSPKEQALPAADVNLDLTAIHDFLISNASEQPILAGVLPKCELRRKGGSLLLLAPSFGCDLIRGEENLKTLQKSLQEYGCSLQLEVALGDTLATEGDNDYISTSPIRDHETTGSELLNMALTIFNGKIIKKKKEGE</sequence>
<keyword evidence="15" id="KW-1185">Reference proteome</keyword>
<dbReference type="AlphaFoldDB" id="A0A0B7MBH4"/>
<dbReference type="GO" id="GO:0005524">
    <property type="term" value="F:ATP binding"/>
    <property type="evidence" value="ECO:0007669"/>
    <property type="project" value="UniProtKB-KW"/>
</dbReference>
<dbReference type="SUPFAM" id="SSF52540">
    <property type="entry name" value="P-loop containing nucleoside triphosphate hydrolases"/>
    <property type="match status" value="1"/>
</dbReference>
<keyword evidence="6" id="KW-0479">Metal-binding</keyword>
<evidence type="ECO:0000256" key="7">
    <source>
        <dbReference type="ARBA" id="ARBA00022741"/>
    </source>
</evidence>
<dbReference type="InterPro" id="IPR001270">
    <property type="entry name" value="ClpA/B"/>
</dbReference>
<dbReference type="PANTHER" id="PTHR11669:SF0">
    <property type="entry name" value="PROTEIN STICHEL-LIKE 2"/>
    <property type="match status" value="1"/>
</dbReference>
<evidence type="ECO:0000256" key="1">
    <source>
        <dbReference type="ARBA" id="ARBA00006360"/>
    </source>
</evidence>
<keyword evidence="8" id="KW-0862">Zinc</keyword>
<evidence type="ECO:0000256" key="5">
    <source>
        <dbReference type="ARBA" id="ARBA00022705"/>
    </source>
</evidence>
<evidence type="ECO:0000256" key="4">
    <source>
        <dbReference type="ARBA" id="ARBA00022695"/>
    </source>
</evidence>
<keyword evidence="7" id="KW-0547">Nucleotide-binding</keyword>
<dbReference type="Gene3D" id="1.10.8.60">
    <property type="match status" value="1"/>
</dbReference>
<dbReference type="GO" id="GO:0003677">
    <property type="term" value="F:DNA binding"/>
    <property type="evidence" value="ECO:0007669"/>
    <property type="project" value="InterPro"/>
</dbReference>
<feature type="region of interest" description="Disordered" evidence="12">
    <location>
        <begin position="341"/>
        <end position="519"/>
    </location>
</feature>
<comment type="catalytic activity">
    <reaction evidence="11">
        <text>DNA(n) + a 2'-deoxyribonucleoside 5'-triphosphate = DNA(n+1) + diphosphate</text>
        <dbReference type="Rhea" id="RHEA:22508"/>
        <dbReference type="Rhea" id="RHEA-COMP:17339"/>
        <dbReference type="Rhea" id="RHEA-COMP:17340"/>
        <dbReference type="ChEBI" id="CHEBI:33019"/>
        <dbReference type="ChEBI" id="CHEBI:61560"/>
        <dbReference type="ChEBI" id="CHEBI:173112"/>
        <dbReference type="EC" id="2.7.7.7"/>
    </reaction>
</comment>
<comment type="similarity">
    <text evidence="1">Belongs to the DnaX/STICHEL family.</text>
</comment>
<dbReference type="InterPro" id="IPR022754">
    <property type="entry name" value="DNA_pol_III_gamma-3"/>
</dbReference>
<evidence type="ECO:0000256" key="9">
    <source>
        <dbReference type="ARBA" id="ARBA00022840"/>
    </source>
</evidence>
<evidence type="ECO:0000256" key="11">
    <source>
        <dbReference type="ARBA" id="ARBA00049244"/>
    </source>
</evidence>
<dbReference type="EMBL" id="CDRZ01000005">
    <property type="protein sequence ID" value="CEO87415.1"/>
    <property type="molecule type" value="Genomic_DNA"/>
</dbReference>
<dbReference type="InterPro" id="IPR045085">
    <property type="entry name" value="HLD_clamp_pol_III_gamma_tau"/>
</dbReference>
<accession>A0A0B7MBH4</accession>
<evidence type="ECO:0000313" key="15">
    <source>
        <dbReference type="Proteomes" id="UP000046155"/>
    </source>
</evidence>
<organism evidence="14 15">
    <name type="scientific">Syntrophaceticus schinkii</name>
    <dbReference type="NCBI Taxonomy" id="499207"/>
    <lineage>
        <taxon>Bacteria</taxon>
        <taxon>Bacillati</taxon>
        <taxon>Bacillota</taxon>
        <taxon>Clostridia</taxon>
        <taxon>Thermoanaerobacterales</taxon>
        <taxon>Thermoanaerobacterales Family III. Incertae Sedis</taxon>
        <taxon>Syntrophaceticus</taxon>
    </lineage>
</organism>
<dbReference type="Proteomes" id="UP000046155">
    <property type="component" value="Unassembled WGS sequence"/>
</dbReference>
<dbReference type="PRINTS" id="PR00300">
    <property type="entry name" value="CLPPROTEASEA"/>
</dbReference>
<keyword evidence="10 14" id="KW-0239">DNA-directed DNA polymerase</keyword>
<name>A0A0B7MBH4_9FIRM</name>
<feature type="compositionally biased region" description="Polar residues" evidence="12">
    <location>
        <begin position="436"/>
        <end position="463"/>
    </location>
</feature>
<dbReference type="Gene3D" id="1.20.272.10">
    <property type="match status" value="1"/>
</dbReference>
<dbReference type="GO" id="GO:0003887">
    <property type="term" value="F:DNA-directed DNA polymerase activity"/>
    <property type="evidence" value="ECO:0007669"/>
    <property type="project" value="UniProtKB-KW"/>
</dbReference>
<dbReference type="Pfam" id="PF13177">
    <property type="entry name" value="DNA_pol3_delta2"/>
    <property type="match status" value="1"/>
</dbReference>
<keyword evidence="4 14" id="KW-0548">Nucleotidyltransferase</keyword>
<evidence type="ECO:0000256" key="6">
    <source>
        <dbReference type="ARBA" id="ARBA00022723"/>
    </source>
</evidence>
<dbReference type="EC" id="2.7.7.7" evidence="2"/>
<dbReference type="CDD" id="cd18137">
    <property type="entry name" value="HLD_clamp_pol_III_gamma_tau"/>
    <property type="match status" value="1"/>
</dbReference>
<dbReference type="Pfam" id="PF12169">
    <property type="entry name" value="DNA_pol3_gamma3"/>
    <property type="match status" value="1"/>
</dbReference>
<keyword evidence="9" id="KW-0067">ATP-binding</keyword>
<reference evidence="15" key="1">
    <citation type="submission" date="2015-01" db="EMBL/GenBank/DDBJ databases">
        <authorList>
            <person name="Manzoor Shahid"/>
            <person name="Zubair Saima"/>
        </authorList>
    </citation>
    <scope>NUCLEOTIDE SEQUENCE [LARGE SCALE GENOMIC DNA]</scope>
    <source>
        <strain evidence="15">Sp3</strain>
    </source>
</reference>
<dbReference type="Gene3D" id="3.40.50.300">
    <property type="entry name" value="P-loop containing nucleotide triphosphate hydrolases"/>
    <property type="match status" value="1"/>
</dbReference>
<dbReference type="OrthoDB" id="9810148at2"/>
<gene>
    <name evidence="14" type="ORF">SSCH_1020020</name>
</gene>
<dbReference type="GO" id="GO:0006261">
    <property type="term" value="P:DNA-templated DNA replication"/>
    <property type="evidence" value="ECO:0007669"/>
    <property type="project" value="TreeGrafter"/>
</dbReference>
<feature type="compositionally biased region" description="Polar residues" evidence="12">
    <location>
        <begin position="411"/>
        <end position="422"/>
    </location>
</feature>
<evidence type="ECO:0000313" key="14">
    <source>
        <dbReference type="EMBL" id="CEO87415.1"/>
    </source>
</evidence>
<feature type="domain" description="AAA+ ATPase" evidence="13">
    <location>
        <begin position="37"/>
        <end position="179"/>
    </location>
</feature>
<dbReference type="GO" id="GO:0009360">
    <property type="term" value="C:DNA polymerase III complex"/>
    <property type="evidence" value="ECO:0007669"/>
    <property type="project" value="InterPro"/>
</dbReference>
<protein>
    <recommendedName>
        <fullName evidence="2">DNA-directed DNA polymerase</fullName>
        <ecNumber evidence="2">2.7.7.7</ecNumber>
    </recommendedName>
</protein>
<dbReference type="Pfam" id="PF22608">
    <property type="entry name" value="DNAX_ATPase_lid"/>
    <property type="match status" value="1"/>
</dbReference>
<feature type="compositionally biased region" description="Basic and acidic residues" evidence="12">
    <location>
        <begin position="391"/>
        <end position="410"/>
    </location>
</feature>
<dbReference type="InterPro" id="IPR012763">
    <property type="entry name" value="DNA_pol_III_sug/sutau_N"/>
</dbReference>
<dbReference type="InterPro" id="IPR003593">
    <property type="entry name" value="AAA+_ATPase"/>
</dbReference>
<evidence type="ECO:0000256" key="8">
    <source>
        <dbReference type="ARBA" id="ARBA00022833"/>
    </source>
</evidence>
<dbReference type="GO" id="GO:0046872">
    <property type="term" value="F:metal ion binding"/>
    <property type="evidence" value="ECO:0007669"/>
    <property type="project" value="UniProtKB-KW"/>
</dbReference>
<dbReference type="SUPFAM" id="SSF48019">
    <property type="entry name" value="post-AAA+ oligomerization domain-like"/>
    <property type="match status" value="1"/>
</dbReference>
<evidence type="ECO:0000256" key="10">
    <source>
        <dbReference type="ARBA" id="ARBA00022932"/>
    </source>
</evidence>
<dbReference type="CDD" id="cd00009">
    <property type="entry name" value="AAA"/>
    <property type="match status" value="1"/>
</dbReference>
<feature type="compositionally biased region" description="Polar residues" evidence="12">
    <location>
        <begin position="371"/>
        <end position="388"/>
    </location>
</feature>
<dbReference type="SMART" id="SM00382">
    <property type="entry name" value="AAA"/>
    <property type="match status" value="1"/>
</dbReference>
<dbReference type="InterPro" id="IPR008921">
    <property type="entry name" value="DNA_pol3_clamp-load_cplx_C"/>
</dbReference>
<dbReference type="RefSeq" id="WP_052835154.1">
    <property type="nucleotide sequence ID" value="NZ_CDRZ01000005.1"/>
</dbReference>
<evidence type="ECO:0000256" key="12">
    <source>
        <dbReference type="SAM" id="MobiDB-lite"/>
    </source>
</evidence>
<dbReference type="FunFam" id="3.40.50.300:FF:000014">
    <property type="entry name" value="DNA polymerase III subunit gamma/tau"/>
    <property type="match status" value="1"/>
</dbReference>